<proteinExistence type="inferred from homology"/>
<dbReference type="RefSeq" id="WP_200324419.1">
    <property type="nucleotide sequence ID" value="NZ_JAENJH010000010.1"/>
</dbReference>
<comment type="similarity">
    <text evidence="1">Belongs to the CdaR family.</text>
</comment>
<reference evidence="5" key="1">
    <citation type="submission" date="2020-12" db="EMBL/GenBank/DDBJ databases">
        <title>Prauserella sp. ASG 168, a novel actinomycete isolated from cave rock.</title>
        <authorList>
            <person name="Suriyachadkun C."/>
        </authorList>
    </citation>
    <scope>NUCLEOTIDE SEQUENCE</scope>
    <source>
        <strain evidence="5">ASG 168</strain>
    </source>
</reference>
<organism evidence="5 6">
    <name type="scientific">Prauserella cavernicola</name>
    <dbReference type="NCBI Taxonomy" id="2800127"/>
    <lineage>
        <taxon>Bacteria</taxon>
        <taxon>Bacillati</taxon>
        <taxon>Actinomycetota</taxon>
        <taxon>Actinomycetes</taxon>
        <taxon>Pseudonocardiales</taxon>
        <taxon>Pseudonocardiaceae</taxon>
        <taxon>Prauserella</taxon>
    </lineage>
</organism>
<comment type="caution">
    <text evidence="5">The sequence shown here is derived from an EMBL/GenBank/DDBJ whole genome shotgun (WGS) entry which is preliminary data.</text>
</comment>
<accession>A0A934QXS6</accession>
<dbReference type="InterPro" id="IPR041522">
    <property type="entry name" value="CdaR_GGDEF"/>
</dbReference>
<evidence type="ECO:0000256" key="1">
    <source>
        <dbReference type="ARBA" id="ARBA00006754"/>
    </source>
</evidence>
<dbReference type="InterPro" id="IPR025736">
    <property type="entry name" value="PucR_C-HTH_dom"/>
</dbReference>
<protein>
    <submittedName>
        <fullName evidence="5">Helix-turn-helix domain-containing protein</fullName>
    </submittedName>
</protein>
<dbReference type="Gene3D" id="1.10.10.2840">
    <property type="entry name" value="PucR C-terminal helix-turn-helix domain"/>
    <property type="match status" value="1"/>
</dbReference>
<dbReference type="Pfam" id="PF13556">
    <property type="entry name" value="HTH_30"/>
    <property type="match status" value="1"/>
</dbReference>
<dbReference type="InterPro" id="IPR051448">
    <property type="entry name" value="CdaR-like_regulators"/>
</dbReference>
<dbReference type="AlphaFoldDB" id="A0A934QXS6"/>
<gene>
    <name evidence="5" type="ORF">JHE00_29465</name>
</gene>
<dbReference type="PANTHER" id="PTHR33744">
    <property type="entry name" value="CARBOHYDRATE DIACID REGULATOR"/>
    <property type="match status" value="1"/>
</dbReference>
<name>A0A934QXS6_9PSEU</name>
<dbReference type="Proteomes" id="UP000635245">
    <property type="component" value="Unassembled WGS sequence"/>
</dbReference>
<dbReference type="PANTHER" id="PTHR33744:SF17">
    <property type="entry name" value="CONSERVED PROTEIN"/>
    <property type="match status" value="1"/>
</dbReference>
<evidence type="ECO:0000256" key="2">
    <source>
        <dbReference type="SAM" id="MobiDB-lite"/>
    </source>
</evidence>
<sequence length="512" mass="55236">MVRLDRLINILGGYGIRVTGNRHGRDAELHSVAMHDPTTPGPTVGDALLAVGIPELRSAVELAVTAQAKVVLVRTEEEPAADVTALALEHGVCVLLADPRVSWNQVAGIVYGLVLEGRETESGRGPSDLFALADAIAAAAGGPIMIEDQLSRVMAYSSLQHEPDPARLDTILGRRVPEPVRALFEERGVFTHLATSDAPLFVAEAPEHGMRGRTVVAVRAGSELLGSLWVSCEAPLDPVHARVLTDGAHTVALHLLRSRVSADLERQVESELVIQLLEGTPDATAIIGKLGLAPRPLRVIALQAHTRHERHAAILLAFERATTGFGWSRPGRTTLFGNTVYTLLPCDDDPEPARDWVRDLTRGLPGHVTLSAGVGAVAEPAEVPASRQEADESLALHSRRPGTPPVCYDEAWDEILLQRLRTAASAGRIPSRGPIAELARHDGAHSTRFLETLRAWLEAQGDPNAAATRLGVHPNTVRYRMRKMAEIATLRLDDPRTRLAMLITLAVDDQQP</sequence>
<evidence type="ECO:0000259" key="3">
    <source>
        <dbReference type="Pfam" id="PF13556"/>
    </source>
</evidence>
<keyword evidence="6" id="KW-1185">Reference proteome</keyword>
<dbReference type="Pfam" id="PF17853">
    <property type="entry name" value="GGDEF_2"/>
    <property type="match status" value="1"/>
</dbReference>
<evidence type="ECO:0000313" key="6">
    <source>
        <dbReference type="Proteomes" id="UP000635245"/>
    </source>
</evidence>
<evidence type="ECO:0000259" key="4">
    <source>
        <dbReference type="Pfam" id="PF17853"/>
    </source>
</evidence>
<feature type="domain" description="CdaR GGDEF-like" evidence="4">
    <location>
        <begin position="294"/>
        <end position="395"/>
    </location>
</feature>
<feature type="region of interest" description="Disordered" evidence="2">
    <location>
        <begin position="382"/>
        <end position="401"/>
    </location>
</feature>
<dbReference type="EMBL" id="JAENJH010000010">
    <property type="protein sequence ID" value="MBK1788478.1"/>
    <property type="molecule type" value="Genomic_DNA"/>
</dbReference>
<feature type="domain" description="PucR C-terminal helix-turn-helix" evidence="3">
    <location>
        <begin position="450"/>
        <end position="506"/>
    </location>
</feature>
<dbReference type="InterPro" id="IPR042070">
    <property type="entry name" value="PucR_C-HTH_sf"/>
</dbReference>
<evidence type="ECO:0000313" key="5">
    <source>
        <dbReference type="EMBL" id="MBK1788478.1"/>
    </source>
</evidence>